<dbReference type="EMBL" id="BMYU01000002">
    <property type="protein sequence ID" value="GGX34513.1"/>
    <property type="molecule type" value="Genomic_DNA"/>
</dbReference>
<keyword evidence="2" id="KW-0472">Membrane</keyword>
<evidence type="ECO:0000256" key="2">
    <source>
        <dbReference type="SAM" id="Phobius"/>
    </source>
</evidence>
<keyword evidence="2" id="KW-1133">Transmembrane helix</keyword>
<organism evidence="3 4">
    <name type="scientific">Undibacterium squillarum</name>
    <dbReference type="NCBI Taxonomy" id="1131567"/>
    <lineage>
        <taxon>Bacteria</taxon>
        <taxon>Pseudomonadati</taxon>
        <taxon>Pseudomonadota</taxon>
        <taxon>Betaproteobacteria</taxon>
        <taxon>Burkholderiales</taxon>
        <taxon>Oxalobacteraceae</taxon>
        <taxon>Undibacterium</taxon>
    </lineage>
</organism>
<evidence type="ECO:0000313" key="3">
    <source>
        <dbReference type="EMBL" id="GGX34513.1"/>
    </source>
</evidence>
<keyword evidence="1" id="KW-0175">Coiled coil</keyword>
<gene>
    <name evidence="3" type="ORF">GCM10010946_09660</name>
</gene>
<dbReference type="PANTHER" id="PTHR32309">
    <property type="entry name" value="TYROSINE-PROTEIN KINASE"/>
    <property type="match status" value="1"/>
</dbReference>
<proteinExistence type="predicted"/>
<name>A0ABQ2XWL1_9BURK</name>
<keyword evidence="4" id="KW-1185">Reference proteome</keyword>
<protein>
    <recommendedName>
        <fullName evidence="5">Tyrosine kinase G-rich domain-containing protein</fullName>
    </recommendedName>
</protein>
<feature type="coiled-coil region" evidence="1">
    <location>
        <begin position="164"/>
        <end position="191"/>
    </location>
</feature>
<accession>A0ABQ2XWL1</accession>
<evidence type="ECO:0000313" key="4">
    <source>
        <dbReference type="Proteomes" id="UP000653343"/>
    </source>
</evidence>
<dbReference type="InterPro" id="IPR050445">
    <property type="entry name" value="Bact_polysacc_biosynth/exp"/>
</dbReference>
<dbReference type="Proteomes" id="UP000653343">
    <property type="component" value="Unassembled WGS sequence"/>
</dbReference>
<sequence length="294" mass="33199">MLGLKNPNDLYIGILKSRAISDKIISRFNLKERYNQKLMSSARKILEQNSSIAAGKDGIISIDVWDHDPEIAAKIATAFVDELIILTGELAISDASKRRSFLEKQVNLTKEKILALERDISANVEKTGLMSVDIQAKSIIETTAKLRAVITAKEVQLKSIAPFVTQNNNEYKRLNQEIISLRTELDKLENGSHQSIATKPDGEIVSTNVQKIRDLKYYQSLFELISKQYEAAKLDEAKDYPLIQTLDTAVVPDTKDKPKRMIFAFGFMVFGLLSSILFQAKKLNILTFRKFNED</sequence>
<dbReference type="PANTHER" id="PTHR32309:SF13">
    <property type="entry name" value="FERRIC ENTEROBACTIN TRANSPORT PROTEIN FEPE"/>
    <property type="match status" value="1"/>
</dbReference>
<feature type="transmembrane region" description="Helical" evidence="2">
    <location>
        <begin position="261"/>
        <end position="280"/>
    </location>
</feature>
<evidence type="ECO:0000256" key="1">
    <source>
        <dbReference type="SAM" id="Coils"/>
    </source>
</evidence>
<comment type="caution">
    <text evidence="3">The sequence shown here is derived from an EMBL/GenBank/DDBJ whole genome shotgun (WGS) entry which is preliminary data.</text>
</comment>
<keyword evidence="2" id="KW-0812">Transmembrane</keyword>
<evidence type="ECO:0008006" key="5">
    <source>
        <dbReference type="Google" id="ProtNLM"/>
    </source>
</evidence>
<reference evidence="4" key="1">
    <citation type="journal article" date="2019" name="Int. J. Syst. Evol. Microbiol.">
        <title>The Global Catalogue of Microorganisms (GCM) 10K type strain sequencing project: providing services to taxonomists for standard genome sequencing and annotation.</title>
        <authorList>
            <consortium name="The Broad Institute Genomics Platform"/>
            <consortium name="The Broad Institute Genome Sequencing Center for Infectious Disease"/>
            <person name="Wu L."/>
            <person name="Ma J."/>
        </authorList>
    </citation>
    <scope>NUCLEOTIDE SEQUENCE [LARGE SCALE GENOMIC DNA]</scope>
    <source>
        <strain evidence="4">KCTC 23917</strain>
    </source>
</reference>